<dbReference type="EMBL" id="ASPP01035804">
    <property type="protein sequence ID" value="ETO02427.1"/>
    <property type="molecule type" value="Genomic_DNA"/>
</dbReference>
<dbReference type="InterPro" id="IPR031248">
    <property type="entry name" value="RNF213"/>
</dbReference>
<evidence type="ECO:0000313" key="2">
    <source>
        <dbReference type="EMBL" id="ETO02427.1"/>
    </source>
</evidence>
<dbReference type="GO" id="GO:0016887">
    <property type="term" value="F:ATP hydrolysis activity"/>
    <property type="evidence" value="ECO:0007669"/>
    <property type="project" value="InterPro"/>
</dbReference>
<evidence type="ECO:0000313" key="3">
    <source>
        <dbReference type="Proteomes" id="UP000023152"/>
    </source>
</evidence>
<dbReference type="PANTHER" id="PTHR22605:SF1">
    <property type="entry name" value="RZ-TYPE DOMAIN-CONTAINING PROTEIN"/>
    <property type="match status" value="1"/>
</dbReference>
<keyword evidence="1" id="KW-0812">Transmembrane</keyword>
<protein>
    <submittedName>
        <fullName evidence="2">Uncharacterized protein</fullName>
    </submittedName>
</protein>
<keyword evidence="3" id="KW-1185">Reference proteome</keyword>
<keyword evidence="1" id="KW-0472">Membrane</keyword>
<feature type="non-terminal residue" evidence="2">
    <location>
        <position position="1"/>
    </location>
</feature>
<feature type="transmembrane region" description="Helical" evidence="1">
    <location>
        <begin position="501"/>
        <end position="518"/>
    </location>
</feature>
<evidence type="ECO:0000256" key="1">
    <source>
        <dbReference type="SAM" id="Phobius"/>
    </source>
</evidence>
<name>X6LMR9_RETFI</name>
<organism evidence="2 3">
    <name type="scientific">Reticulomyxa filosa</name>
    <dbReference type="NCBI Taxonomy" id="46433"/>
    <lineage>
        <taxon>Eukaryota</taxon>
        <taxon>Sar</taxon>
        <taxon>Rhizaria</taxon>
        <taxon>Retaria</taxon>
        <taxon>Foraminifera</taxon>
        <taxon>Monothalamids</taxon>
        <taxon>Reticulomyxidae</taxon>
        <taxon>Reticulomyxa</taxon>
    </lineage>
</organism>
<dbReference type="Gene3D" id="3.40.50.300">
    <property type="entry name" value="P-loop containing nucleotide triphosphate hydrolases"/>
    <property type="match status" value="1"/>
</dbReference>
<sequence>IELLVDVFKKLSDTKTVGSLTLGETNFIGIRDFYALIRHYLEKGQSLDQSFEGIMRNLSGYKGKEYQEPFKHLLQRISGLGKEKILEKMNCWGPLQCIKANLNDDVNCRHCLLICENQHSWQLLLDHNILPYHDVIFLFNSRFPADLTATTNYDHLHKVINCMETGKTVILFNLKSIHECLYNMLNQRYQIKGGYSYCQRTCEMSVESSSRECYVSDGFKCIVVIQEKDFNDPVTTIQKYIKIKSKVMEKAFFNRFERQWISYRKSLPPLLIKKAETFQEYLCKVYHISNQELRKLFCGFNEDTIPSAISYALPSESFSSTDSKNEELTQTEFDSLHQLFSPLFNPEKIVEYTKNFNNNNSIDLISFTFKKVVNAAQELCDSKMLLILTFDEMQNAFQRKWDCKRVEDYAKVGHFEQDIKQFFTESDSNKFIIRYQYKNSEDLTQFFQIKWILETAHASYYKDNNKDEKKYKDEKDSNTQISKRRKLVVLIVRSVHKLQRPFPIIFTKFIYSILFFYFKMEDSICGFIDKPISIFFAKVIGYLTFMFFAKVFGYLPFISFAKFFEDLTFIFFANAI</sequence>
<comment type="caution">
    <text evidence="2">The sequence shown here is derived from an EMBL/GenBank/DDBJ whole genome shotgun (WGS) entry which is preliminary data.</text>
</comment>
<dbReference type="GO" id="GO:0004842">
    <property type="term" value="F:ubiquitin-protein transferase activity"/>
    <property type="evidence" value="ECO:0007669"/>
    <property type="project" value="InterPro"/>
</dbReference>
<dbReference type="Proteomes" id="UP000023152">
    <property type="component" value="Unassembled WGS sequence"/>
</dbReference>
<dbReference type="AlphaFoldDB" id="X6LMR9"/>
<gene>
    <name evidence="2" type="ORF">RFI_35009</name>
</gene>
<keyword evidence="1" id="KW-1133">Transmembrane helix</keyword>
<dbReference type="PANTHER" id="PTHR22605">
    <property type="entry name" value="RZ-TYPE DOMAIN-CONTAINING PROTEIN"/>
    <property type="match status" value="1"/>
</dbReference>
<proteinExistence type="predicted"/>
<reference evidence="2 3" key="1">
    <citation type="journal article" date="2013" name="Curr. Biol.">
        <title>The Genome of the Foraminiferan Reticulomyxa filosa.</title>
        <authorList>
            <person name="Glockner G."/>
            <person name="Hulsmann N."/>
            <person name="Schleicher M."/>
            <person name="Noegel A.A."/>
            <person name="Eichinger L."/>
            <person name="Gallinger C."/>
            <person name="Pawlowski J."/>
            <person name="Sierra R."/>
            <person name="Euteneuer U."/>
            <person name="Pillet L."/>
            <person name="Moustafa A."/>
            <person name="Platzer M."/>
            <person name="Groth M."/>
            <person name="Szafranski K."/>
            <person name="Schliwa M."/>
        </authorList>
    </citation>
    <scope>NUCLEOTIDE SEQUENCE [LARGE SCALE GENOMIC DNA]</scope>
</reference>
<dbReference type="InterPro" id="IPR027417">
    <property type="entry name" value="P-loop_NTPase"/>
</dbReference>
<accession>X6LMR9</accession>
<feature type="transmembrane region" description="Helical" evidence="1">
    <location>
        <begin position="539"/>
        <end position="561"/>
    </location>
</feature>